<comment type="caution">
    <text evidence="1">The sequence shown here is derived from an EMBL/GenBank/DDBJ whole genome shotgun (WGS) entry which is preliminary data.</text>
</comment>
<dbReference type="Pfam" id="PF14054">
    <property type="entry name" value="DUF4249"/>
    <property type="match status" value="1"/>
</dbReference>
<protein>
    <recommendedName>
        <fullName evidence="3">DUF4249 family protein</fullName>
    </recommendedName>
</protein>
<organism evidence="1 2">
    <name type="scientific">candidate division WOR-3 bacterium JGI_Cruoil_03_51_56</name>
    <dbReference type="NCBI Taxonomy" id="1973747"/>
    <lineage>
        <taxon>Bacteria</taxon>
        <taxon>Bacteria division WOR-3</taxon>
    </lineage>
</organism>
<sequence>MIKTRAFLILTISLCILSCELIPKEQFTPLLNVHCLLFEGSTQPRVILNRTYSIDEPADSTFRNFPGAEVRLWRGQDTWTFYNTSWSYQCRSKINISPSDTFFLRITHPEYDTVSGRTIMPDTFSIVCPQPGDTVTTEDSLIWTRSRTCSGYYMSFAYLEMGDTFHYNIVIPNDRLRGLPQDTLVRLPLLWLDYGPKGPLTLRICALDTNYFNWIQDIRRGNFARQTQQTARITGGIGVFGSATVCSVRVYVKDDTIIGYLPGSSPSRRKSNHISVYNTVNRNQP</sequence>
<evidence type="ECO:0008006" key="3">
    <source>
        <dbReference type="Google" id="ProtNLM"/>
    </source>
</evidence>
<dbReference type="EMBL" id="NOZP01000131">
    <property type="protein sequence ID" value="OYD14969.1"/>
    <property type="molecule type" value="Genomic_DNA"/>
</dbReference>
<name>A0A235BSH0_UNCW3</name>
<evidence type="ECO:0000313" key="2">
    <source>
        <dbReference type="Proteomes" id="UP000215559"/>
    </source>
</evidence>
<gene>
    <name evidence="1" type="ORF">CH330_07005</name>
</gene>
<proteinExistence type="predicted"/>
<dbReference type="InterPro" id="IPR025345">
    <property type="entry name" value="DUF4249"/>
</dbReference>
<dbReference type="AlphaFoldDB" id="A0A235BSH0"/>
<evidence type="ECO:0000313" key="1">
    <source>
        <dbReference type="EMBL" id="OYD14969.1"/>
    </source>
</evidence>
<reference evidence="1 2" key="1">
    <citation type="submission" date="2017-07" db="EMBL/GenBank/DDBJ databases">
        <title>Recovery of genomes from metagenomes via a dereplication, aggregation, and scoring strategy.</title>
        <authorList>
            <person name="Sieber C.M."/>
            <person name="Probst A.J."/>
            <person name="Sharrar A."/>
            <person name="Thomas B.C."/>
            <person name="Hess M."/>
            <person name="Tringe S.G."/>
            <person name="Banfield J.F."/>
        </authorList>
    </citation>
    <scope>NUCLEOTIDE SEQUENCE [LARGE SCALE GENOMIC DNA]</scope>
    <source>
        <strain evidence="1">JGI_Cruoil_03_51_56</strain>
    </source>
</reference>
<dbReference type="Proteomes" id="UP000215559">
    <property type="component" value="Unassembled WGS sequence"/>
</dbReference>
<accession>A0A235BSH0</accession>